<sequence length="561" mass="58900">MNYPRWTSLLTALMLTGLTACGGGTVPTNPTTPPGASEPDPTPPADPTPPSGPTEPTNPATPVPGGPDLYISKVEFGQTVLRQDLALVGNKPALLRAYVLSSKSNVPASVQAQVYRNGQLLGNLPLQGPATLPTSEQPASLNQTFRGTLPAAWVSSGLEVRLAVDPDNAVGEANESNNARSVKPAVGRATVLKLRSVPIVLNGRTGRVTSPASLLVRSWPLAGVDEDQRAPLTYGGSVGPSSGWENLLDTLNRACVADASDRTYLGFVPVSYNSGIAGIAYVGAPTGLTWDYPTSAPGVSSHELGHTFGIGHAPCNVQGAPDYPVSDGRLDTWGYDASSGRLVDPANTYDVMSYCDPTWTSSYSYEKARTFLNGSRATVQSLASAQSGPVLLVSGHLEGDRVVLDPLLRLTSRALLPQGGDFELVLETASGEVRRSFAAYRSSEDGHPSFAFSLPDPGEVRSVRVLRGGAELYRAQGGVRPQSLSAAKLEASETASALQLSWNAQAYPYVAVAHLGAERSTLAVQLEGGKAELSTLGLEEGGTFEITLSDGMNSVIHRIQR</sequence>
<proteinExistence type="predicted"/>
<comment type="caution">
    <text evidence="3">The sequence shown here is derived from an EMBL/GenBank/DDBJ whole genome shotgun (WGS) entry which is preliminary data.</text>
</comment>
<dbReference type="EMBL" id="JACHHG010000005">
    <property type="protein sequence ID" value="MBB6098122.1"/>
    <property type="molecule type" value="Genomic_DNA"/>
</dbReference>
<evidence type="ECO:0000256" key="1">
    <source>
        <dbReference type="SAM" id="MobiDB-lite"/>
    </source>
</evidence>
<protein>
    <recommendedName>
        <fullName evidence="5">Peptidase M66</fullName>
    </recommendedName>
</protein>
<dbReference type="AlphaFoldDB" id="A0A841I244"/>
<organism evidence="3 4">
    <name type="scientific">Deinobacterium chartae</name>
    <dbReference type="NCBI Taxonomy" id="521158"/>
    <lineage>
        <taxon>Bacteria</taxon>
        <taxon>Thermotogati</taxon>
        <taxon>Deinococcota</taxon>
        <taxon>Deinococci</taxon>
        <taxon>Deinococcales</taxon>
        <taxon>Deinococcaceae</taxon>
        <taxon>Deinobacterium</taxon>
    </lineage>
</organism>
<keyword evidence="2" id="KW-0732">Signal</keyword>
<evidence type="ECO:0000313" key="3">
    <source>
        <dbReference type="EMBL" id="MBB6098122.1"/>
    </source>
</evidence>
<dbReference type="Proteomes" id="UP000569951">
    <property type="component" value="Unassembled WGS sequence"/>
</dbReference>
<feature type="chain" id="PRO_5032570256" description="Peptidase M66" evidence="2">
    <location>
        <begin position="23"/>
        <end position="561"/>
    </location>
</feature>
<reference evidence="3 4" key="1">
    <citation type="submission" date="2020-08" db="EMBL/GenBank/DDBJ databases">
        <title>Genomic Encyclopedia of Type Strains, Phase IV (KMG-IV): sequencing the most valuable type-strain genomes for metagenomic binning, comparative biology and taxonomic classification.</title>
        <authorList>
            <person name="Goeker M."/>
        </authorList>
    </citation>
    <scope>NUCLEOTIDE SEQUENCE [LARGE SCALE GENOMIC DNA]</scope>
    <source>
        <strain evidence="3 4">DSM 21458</strain>
    </source>
</reference>
<evidence type="ECO:0000256" key="2">
    <source>
        <dbReference type="SAM" id="SignalP"/>
    </source>
</evidence>
<dbReference type="Gene3D" id="2.60.40.10">
    <property type="entry name" value="Immunoglobulins"/>
    <property type="match status" value="1"/>
</dbReference>
<accession>A0A841I244</accession>
<feature type="compositionally biased region" description="Pro residues" evidence="1">
    <location>
        <begin position="40"/>
        <end position="53"/>
    </location>
</feature>
<name>A0A841I244_9DEIO</name>
<dbReference type="PROSITE" id="PS51257">
    <property type="entry name" value="PROKAR_LIPOPROTEIN"/>
    <property type="match status" value="1"/>
</dbReference>
<feature type="signal peptide" evidence="2">
    <location>
        <begin position="1"/>
        <end position="22"/>
    </location>
</feature>
<gene>
    <name evidence="3" type="ORF">HNR42_001547</name>
</gene>
<dbReference type="SUPFAM" id="SSF55486">
    <property type="entry name" value="Metalloproteases ('zincins'), catalytic domain"/>
    <property type="match status" value="1"/>
</dbReference>
<evidence type="ECO:0008006" key="5">
    <source>
        <dbReference type="Google" id="ProtNLM"/>
    </source>
</evidence>
<evidence type="ECO:0000313" key="4">
    <source>
        <dbReference type="Proteomes" id="UP000569951"/>
    </source>
</evidence>
<keyword evidence="4" id="KW-1185">Reference proteome</keyword>
<dbReference type="InterPro" id="IPR013783">
    <property type="entry name" value="Ig-like_fold"/>
</dbReference>
<dbReference type="Pfam" id="PF10462">
    <property type="entry name" value="Peptidase_M66"/>
    <property type="match status" value="1"/>
</dbReference>
<feature type="compositionally biased region" description="Low complexity" evidence="1">
    <location>
        <begin position="26"/>
        <end position="39"/>
    </location>
</feature>
<feature type="region of interest" description="Disordered" evidence="1">
    <location>
        <begin position="24"/>
        <end position="69"/>
    </location>
</feature>
<dbReference type="RefSeq" id="WP_183986239.1">
    <property type="nucleotide sequence ID" value="NZ_JACHHG010000005.1"/>
</dbReference>